<keyword evidence="2" id="KW-1185">Reference proteome</keyword>
<organism evidence="1 2">
    <name type="scientific">Chrysosporum bergii ANA360D</name>
    <dbReference type="NCBI Taxonomy" id="617107"/>
    <lineage>
        <taxon>Bacteria</taxon>
        <taxon>Bacillati</taxon>
        <taxon>Cyanobacteriota</taxon>
        <taxon>Cyanophyceae</taxon>
        <taxon>Nostocales</taxon>
        <taxon>Nodulariaceae</taxon>
        <taxon>Chrysosporum</taxon>
    </lineage>
</organism>
<protein>
    <submittedName>
        <fullName evidence="1">Uncharacterized protein</fullName>
    </submittedName>
</protein>
<dbReference type="Proteomes" id="UP001159387">
    <property type="component" value="Unassembled WGS sequence"/>
</dbReference>
<comment type="caution">
    <text evidence="1">The sequence shown here is derived from an EMBL/GenBank/DDBJ whole genome shotgun (WGS) entry which is preliminary data.</text>
</comment>
<proteinExistence type="predicted"/>
<dbReference type="EMBL" id="JANQDH010000108">
    <property type="protein sequence ID" value="MDH6061888.1"/>
    <property type="molecule type" value="Genomic_DNA"/>
</dbReference>
<accession>A0AA43KDF7</accession>
<reference evidence="1 2" key="1">
    <citation type="journal article" date="2023" name="J. Phycol.">
        <title>Chrysosporum ovalisporum is synonymous with the true-branching cyanobacterium Umezakia natans (Nostocales/Aphanizomenonaceae).</title>
        <authorList>
            <person name="McGregor G.B."/>
            <person name="Sendall B.C."/>
            <person name="Niiyama Y."/>
            <person name="Tuji A."/>
            <person name="Willis A."/>
        </authorList>
    </citation>
    <scope>NUCLEOTIDE SEQUENCE [LARGE SCALE GENOMIC DNA]</scope>
    <source>
        <strain evidence="1 2">ANA360D</strain>
    </source>
</reference>
<sequence length="68" mass="8139">MSVSFFRFLYFTIRTILYKIFICWSNQVTNTVVKLSLLVMYKPDLAGKKLLKPIFVRRSPDFYSQIHD</sequence>
<evidence type="ECO:0000313" key="2">
    <source>
        <dbReference type="Proteomes" id="UP001159387"/>
    </source>
</evidence>
<name>A0AA43KDF7_9CYAN</name>
<dbReference type="AlphaFoldDB" id="A0AA43KDF7"/>
<dbReference type="RefSeq" id="WP_280655830.1">
    <property type="nucleotide sequence ID" value="NZ_JANQDH010000108.1"/>
</dbReference>
<evidence type="ECO:0000313" key="1">
    <source>
        <dbReference type="EMBL" id="MDH6061888.1"/>
    </source>
</evidence>
<gene>
    <name evidence="1" type="ORF">NWP17_15845</name>
</gene>